<dbReference type="Proteomes" id="UP001500751">
    <property type="component" value="Unassembled WGS sequence"/>
</dbReference>
<keyword evidence="1" id="KW-0805">Transcription regulation</keyword>
<evidence type="ECO:0000256" key="1">
    <source>
        <dbReference type="ARBA" id="ARBA00023015"/>
    </source>
</evidence>
<keyword evidence="2 4" id="KW-0238">DNA-binding</keyword>
<evidence type="ECO:0000256" key="2">
    <source>
        <dbReference type="ARBA" id="ARBA00023125"/>
    </source>
</evidence>
<gene>
    <name evidence="7" type="ORF">GCM10009839_27490</name>
</gene>
<reference evidence="7 8" key="1">
    <citation type="journal article" date="2019" name="Int. J. Syst. Evol. Microbiol.">
        <title>The Global Catalogue of Microorganisms (GCM) 10K type strain sequencing project: providing services to taxonomists for standard genome sequencing and annotation.</title>
        <authorList>
            <consortium name="The Broad Institute Genomics Platform"/>
            <consortium name="The Broad Institute Genome Sequencing Center for Infectious Disease"/>
            <person name="Wu L."/>
            <person name="Ma J."/>
        </authorList>
    </citation>
    <scope>NUCLEOTIDE SEQUENCE [LARGE SCALE GENOMIC DNA]</scope>
    <source>
        <strain evidence="7 8">JCM 16014</strain>
    </source>
</reference>
<dbReference type="PANTHER" id="PTHR30055:SF234">
    <property type="entry name" value="HTH-TYPE TRANSCRIPTIONAL REGULATOR BETI"/>
    <property type="match status" value="1"/>
</dbReference>
<keyword evidence="3" id="KW-0804">Transcription</keyword>
<dbReference type="InterPro" id="IPR001647">
    <property type="entry name" value="HTH_TetR"/>
</dbReference>
<comment type="caution">
    <text evidence="7">The sequence shown here is derived from an EMBL/GenBank/DDBJ whole genome shotgun (WGS) entry which is preliminary data.</text>
</comment>
<dbReference type="InterPro" id="IPR009057">
    <property type="entry name" value="Homeodomain-like_sf"/>
</dbReference>
<evidence type="ECO:0000256" key="3">
    <source>
        <dbReference type="ARBA" id="ARBA00023163"/>
    </source>
</evidence>
<feature type="region of interest" description="Disordered" evidence="5">
    <location>
        <begin position="242"/>
        <end position="265"/>
    </location>
</feature>
<dbReference type="InterPro" id="IPR050109">
    <property type="entry name" value="HTH-type_TetR-like_transc_reg"/>
</dbReference>
<organism evidence="7 8">
    <name type="scientific">Catenulispora yoronensis</name>
    <dbReference type="NCBI Taxonomy" id="450799"/>
    <lineage>
        <taxon>Bacteria</taxon>
        <taxon>Bacillati</taxon>
        <taxon>Actinomycetota</taxon>
        <taxon>Actinomycetes</taxon>
        <taxon>Catenulisporales</taxon>
        <taxon>Catenulisporaceae</taxon>
        <taxon>Catenulispora</taxon>
    </lineage>
</organism>
<evidence type="ECO:0000313" key="8">
    <source>
        <dbReference type="Proteomes" id="UP001500751"/>
    </source>
</evidence>
<accession>A0ABN2U3U8</accession>
<protein>
    <submittedName>
        <fullName evidence="7">TetR/AcrR family transcriptional regulator</fullName>
    </submittedName>
</protein>
<name>A0ABN2U3U8_9ACTN</name>
<dbReference type="Pfam" id="PF00440">
    <property type="entry name" value="TetR_N"/>
    <property type="match status" value="1"/>
</dbReference>
<dbReference type="Gene3D" id="1.10.357.10">
    <property type="entry name" value="Tetracycline Repressor, domain 2"/>
    <property type="match status" value="1"/>
</dbReference>
<sequence length="265" mass="28520">MVVGTALMEVSFVERNPLFRSGSRIAERTIPFNCYPGAMPNPSKVPNPPHAGVARTGPLSGRKAQANRNDEAILRAAREVFVADPSAPISAVAKEAGVGISALYRRYESKEVLLQTLCADGLARYIACAEAALDSGAGPWETFTDFVTAVVDADVHALTVNLAGTFTPTPAMFEQTTRAVDLAGQILDRARAAEAVRPDFAFTDIAMLLEQLTAVTGPSPERTRELRHRYLAMHFDALHPEAARGEMPGPPPSDEELGARWIPRG</sequence>
<evidence type="ECO:0000256" key="4">
    <source>
        <dbReference type="PROSITE-ProRule" id="PRU00335"/>
    </source>
</evidence>
<dbReference type="SUPFAM" id="SSF46689">
    <property type="entry name" value="Homeodomain-like"/>
    <property type="match status" value="1"/>
</dbReference>
<proteinExistence type="predicted"/>
<evidence type="ECO:0000259" key="6">
    <source>
        <dbReference type="PROSITE" id="PS50977"/>
    </source>
</evidence>
<keyword evidence="8" id="KW-1185">Reference proteome</keyword>
<dbReference type="InterPro" id="IPR036271">
    <property type="entry name" value="Tet_transcr_reg_TetR-rel_C_sf"/>
</dbReference>
<dbReference type="SUPFAM" id="SSF48498">
    <property type="entry name" value="Tetracyclin repressor-like, C-terminal domain"/>
    <property type="match status" value="1"/>
</dbReference>
<feature type="domain" description="HTH tetR-type" evidence="6">
    <location>
        <begin position="67"/>
        <end position="125"/>
    </location>
</feature>
<feature type="DNA-binding region" description="H-T-H motif" evidence="4">
    <location>
        <begin position="88"/>
        <end position="107"/>
    </location>
</feature>
<dbReference type="EMBL" id="BAAAQN010000013">
    <property type="protein sequence ID" value="GAA2027277.1"/>
    <property type="molecule type" value="Genomic_DNA"/>
</dbReference>
<feature type="region of interest" description="Disordered" evidence="5">
    <location>
        <begin position="41"/>
        <end position="64"/>
    </location>
</feature>
<dbReference type="PROSITE" id="PS50977">
    <property type="entry name" value="HTH_TETR_2"/>
    <property type="match status" value="1"/>
</dbReference>
<evidence type="ECO:0000313" key="7">
    <source>
        <dbReference type="EMBL" id="GAA2027277.1"/>
    </source>
</evidence>
<dbReference type="PANTHER" id="PTHR30055">
    <property type="entry name" value="HTH-TYPE TRANSCRIPTIONAL REGULATOR RUTR"/>
    <property type="match status" value="1"/>
</dbReference>
<evidence type="ECO:0000256" key="5">
    <source>
        <dbReference type="SAM" id="MobiDB-lite"/>
    </source>
</evidence>